<name>A0ABR2F760_9ROSI</name>
<keyword evidence="2" id="KW-1185">Reference proteome</keyword>
<dbReference type="EMBL" id="JBBPBM010000008">
    <property type="protein sequence ID" value="KAK8572855.1"/>
    <property type="molecule type" value="Genomic_DNA"/>
</dbReference>
<protein>
    <submittedName>
        <fullName evidence="1">Uncharacterized protein</fullName>
    </submittedName>
</protein>
<evidence type="ECO:0000313" key="2">
    <source>
        <dbReference type="Proteomes" id="UP001472677"/>
    </source>
</evidence>
<gene>
    <name evidence="1" type="ORF">V6N12_028895</name>
</gene>
<dbReference type="Proteomes" id="UP001472677">
    <property type="component" value="Unassembled WGS sequence"/>
</dbReference>
<accession>A0ABR2F760</accession>
<reference evidence="1 2" key="1">
    <citation type="journal article" date="2024" name="G3 (Bethesda)">
        <title>Genome assembly of Hibiscus sabdariffa L. provides insights into metabolisms of medicinal natural products.</title>
        <authorList>
            <person name="Kim T."/>
        </authorList>
    </citation>
    <scope>NUCLEOTIDE SEQUENCE [LARGE SCALE GENOMIC DNA]</scope>
    <source>
        <strain evidence="1">TK-2024</strain>
        <tissue evidence="1">Old leaves</tissue>
    </source>
</reference>
<comment type="caution">
    <text evidence="1">The sequence shown here is derived from an EMBL/GenBank/DDBJ whole genome shotgun (WGS) entry which is preliminary data.</text>
</comment>
<evidence type="ECO:0000313" key="1">
    <source>
        <dbReference type="EMBL" id="KAK8572855.1"/>
    </source>
</evidence>
<organism evidence="1 2">
    <name type="scientific">Hibiscus sabdariffa</name>
    <name type="common">roselle</name>
    <dbReference type="NCBI Taxonomy" id="183260"/>
    <lineage>
        <taxon>Eukaryota</taxon>
        <taxon>Viridiplantae</taxon>
        <taxon>Streptophyta</taxon>
        <taxon>Embryophyta</taxon>
        <taxon>Tracheophyta</taxon>
        <taxon>Spermatophyta</taxon>
        <taxon>Magnoliopsida</taxon>
        <taxon>eudicotyledons</taxon>
        <taxon>Gunneridae</taxon>
        <taxon>Pentapetalae</taxon>
        <taxon>rosids</taxon>
        <taxon>malvids</taxon>
        <taxon>Malvales</taxon>
        <taxon>Malvaceae</taxon>
        <taxon>Malvoideae</taxon>
        <taxon>Hibiscus</taxon>
    </lineage>
</organism>
<sequence>MSFQDFCSQVFSGELRRAQDENFVETKDSRTTYHQEIKLLISPVKFPCDGFSPVNRKASLRIRRLTIASRRSLDLEGS</sequence>
<proteinExistence type="predicted"/>